<feature type="compositionally biased region" description="Basic and acidic residues" evidence="3">
    <location>
        <begin position="1"/>
        <end position="13"/>
    </location>
</feature>
<dbReference type="PROSITE" id="PS50102">
    <property type="entry name" value="RRM"/>
    <property type="match status" value="2"/>
</dbReference>
<dbReference type="Proteomes" id="UP000193560">
    <property type="component" value="Unassembled WGS sequence"/>
</dbReference>
<feature type="compositionally biased region" description="Gly residues" evidence="3">
    <location>
        <begin position="285"/>
        <end position="324"/>
    </location>
</feature>
<accession>A0A1X2HZW3</accession>
<dbReference type="SUPFAM" id="SSF54928">
    <property type="entry name" value="RNA-binding domain, RBD"/>
    <property type="match status" value="2"/>
</dbReference>
<evidence type="ECO:0000256" key="3">
    <source>
        <dbReference type="SAM" id="MobiDB-lite"/>
    </source>
</evidence>
<dbReference type="Gene3D" id="3.30.70.330">
    <property type="match status" value="2"/>
</dbReference>
<dbReference type="GO" id="GO:0003723">
    <property type="term" value="F:RNA binding"/>
    <property type="evidence" value="ECO:0007669"/>
    <property type="project" value="UniProtKB-UniRule"/>
</dbReference>
<evidence type="ECO:0000256" key="1">
    <source>
        <dbReference type="ARBA" id="ARBA00022884"/>
    </source>
</evidence>
<gene>
    <name evidence="5" type="ORF">BCR42DRAFT_176185</name>
</gene>
<dbReference type="Pfam" id="PF00076">
    <property type="entry name" value="RRM_1"/>
    <property type="match status" value="2"/>
</dbReference>
<dbReference type="InterPro" id="IPR052462">
    <property type="entry name" value="SLIRP/GR-RBP-like"/>
</dbReference>
<comment type="caution">
    <text evidence="5">The sequence shown here is derived from an EMBL/GenBank/DDBJ whole genome shotgun (WGS) entry which is preliminary data.</text>
</comment>
<protein>
    <recommendedName>
        <fullName evidence="4">RRM domain-containing protein</fullName>
    </recommendedName>
</protein>
<name>A0A1X2HZW3_9FUNG</name>
<keyword evidence="6" id="KW-1185">Reference proteome</keyword>
<feature type="compositionally biased region" description="Basic and acidic residues" evidence="3">
    <location>
        <begin position="274"/>
        <end position="283"/>
    </location>
</feature>
<feature type="domain" description="RRM" evidence="4">
    <location>
        <begin position="197"/>
        <end position="275"/>
    </location>
</feature>
<keyword evidence="1 2" id="KW-0694">RNA-binding</keyword>
<feature type="region of interest" description="Disordered" evidence="3">
    <location>
        <begin position="256"/>
        <end position="324"/>
    </location>
</feature>
<dbReference type="OrthoDB" id="439808at2759"/>
<dbReference type="PANTHER" id="PTHR48027">
    <property type="entry name" value="HETEROGENEOUS NUCLEAR RIBONUCLEOPROTEIN 87F-RELATED"/>
    <property type="match status" value="1"/>
</dbReference>
<proteinExistence type="predicted"/>
<feature type="compositionally biased region" description="Basic and acidic residues" evidence="3">
    <location>
        <begin position="58"/>
        <end position="67"/>
    </location>
</feature>
<evidence type="ECO:0000256" key="2">
    <source>
        <dbReference type="PROSITE-ProRule" id="PRU00176"/>
    </source>
</evidence>
<organism evidence="5 6">
    <name type="scientific">Absidia repens</name>
    <dbReference type="NCBI Taxonomy" id="90262"/>
    <lineage>
        <taxon>Eukaryota</taxon>
        <taxon>Fungi</taxon>
        <taxon>Fungi incertae sedis</taxon>
        <taxon>Mucoromycota</taxon>
        <taxon>Mucoromycotina</taxon>
        <taxon>Mucoromycetes</taxon>
        <taxon>Mucorales</taxon>
        <taxon>Cunninghamellaceae</taxon>
        <taxon>Absidia</taxon>
    </lineage>
</organism>
<dbReference type="InterPro" id="IPR000504">
    <property type="entry name" value="RRM_dom"/>
</dbReference>
<reference evidence="5 6" key="1">
    <citation type="submission" date="2016-07" db="EMBL/GenBank/DDBJ databases">
        <title>Pervasive Adenine N6-methylation of Active Genes in Fungi.</title>
        <authorList>
            <consortium name="DOE Joint Genome Institute"/>
            <person name="Mondo S.J."/>
            <person name="Dannebaum R.O."/>
            <person name="Kuo R.C."/>
            <person name="Labutti K."/>
            <person name="Haridas S."/>
            <person name="Kuo A."/>
            <person name="Salamov A."/>
            <person name="Ahrendt S.R."/>
            <person name="Lipzen A."/>
            <person name="Sullivan W."/>
            <person name="Andreopoulos W.B."/>
            <person name="Clum A."/>
            <person name="Lindquist E."/>
            <person name="Daum C."/>
            <person name="Ramamoorthy G.K."/>
            <person name="Gryganskyi A."/>
            <person name="Culley D."/>
            <person name="Magnuson J.K."/>
            <person name="James T.Y."/>
            <person name="O'Malley M.A."/>
            <person name="Stajich J.E."/>
            <person name="Spatafora J.W."/>
            <person name="Visel A."/>
            <person name="Grigoriev I.V."/>
        </authorList>
    </citation>
    <scope>NUCLEOTIDE SEQUENCE [LARGE SCALE GENOMIC DNA]</scope>
    <source>
        <strain evidence="5 6">NRRL 1336</strain>
    </source>
</reference>
<dbReference type="SMART" id="SM00360">
    <property type="entry name" value="RRM"/>
    <property type="match status" value="2"/>
</dbReference>
<evidence type="ECO:0000313" key="6">
    <source>
        <dbReference type="Proteomes" id="UP000193560"/>
    </source>
</evidence>
<dbReference type="STRING" id="90262.A0A1X2HZW3"/>
<feature type="domain" description="RRM" evidence="4">
    <location>
        <begin position="100"/>
        <end position="182"/>
    </location>
</feature>
<feature type="compositionally biased region" description="Acidic residues" evidence="3">
    <location>
        <begin position="43"/>
        <end position="57"/>
    </location>
</feature>
<feature type="compositionally biased region" description="Acidic residues" evidence="3">
    <location>
        <begin position="16"/>
        <end position="25"/>
    </location>
</feature>
<dbReference type="InterPro" id="IPR035979">
    <property type="entry name" value="RBD_domain_sf"/>
</dbReference>
<evidence type="ECO:0000259" key="4">
    <source>
        <dbReference type="PROSITE" id="PS50102"/>
    </source>
</evidence>
<sequence>MAKSTKVQEKAADIVESSESEDSSDSDASSASGVKSENNDSSDSSDNESGDDSEDSDKEVNNKRAASEDDEEESEQDKAPKRAKVEVSREEKPQFGGEGLSLFVGQLDWNCTEDQLRAFFEDNGKSVTTVRMSLDRNAPEGVRRNRGFGYVDFANSEDLESARELNGVEFQGRNIRLDTATPAVRRQKDENYSPRTNTVFVANICRSLDEAGLREAFEPFGSIVEVRLPISRETEQIRGFGYIQFSSEEEAEKAVKEMNGVSVNGRPLRTDFSGQRDDDRSRFNGEGGRGGGRGGFRGGRGGQRGGGFRGGRGGPRGGGGFRGK</sequence>
<feature type="region of interest" description="Disordered" evidence="3">
    <location>
        <begin position="1"/>
        <end position="97"/>
    </location>
</feature>
<dbReference type="InterPro" id="IPR012677">
    <property type="entry name" value="Nucleotide-bd_a/b_plait_sf"/>
</dbReference>
<dbReference type="EMBL" id="MCGE01000041">
    <property type="protein sequence ID" value="ORZ06084.1"/>
    <property type="molecule type" value="Genomic_DNA"/>
</dbReference>
<feature type="compositionally biased region" description="Basic and acidic residues" evidence="3">
    <location>
        <begin position="76"/>
        <end position="93"/>
    </location>
</feature>
<evidence type="ECO:0000313" key="5">
    <source>
        <dbReference type="EMBL" id="ORZ06084.1"/>
    </source>
</evidence>
<dbReference type="AlphaFoldDB" id="A0A1X2HZW3"/>